<evidence type="ECO:0000256" key="5">
    <source>
        <dbReference type="SAM" id="Phobius"/>
    </source>
</evidence>
<dbReference type="RefSeq" id="WP_010901785.1">
    <property type="nucleotide sequence ID" value="NC_002578.1"/>
</dbReference>
<feature type="transmembrane region" description="Helical" evidence="5">
    <location>
        <begin position="366"/>
        <end position="389"/>
    </location>
</feature>
<dbReference type="Gene3D" id="1.20.1250.20">
    <property type="entry name" value="MFS general substrate transporter like domains"/>
    <property type="match status" value="1"/>
</dbReference>
<evidence type="ECO:0000256" key="3">
    <source>
        <dbReference type="ARBA" id="ARBA00022989"/>
    </source>
</evidence>
<feature type="transmembrane region" description="Helical" evidence="5">
    <location>
        <begin position="62"/>
        <end position="82"/>
    </location>
</feature>
<dbReference type="SUPFAM" id="SSF103473">
    <property type="entry name" value="MFS general substrate transporter"/>
    <property type="match status" value="1"/>
</dbReference>
<dbReference type="HOGENOM" id="CLU_001265_46_14_2"/>
<protein>
    <submittedName>
        <fullName evidence="7">Phosphate transporter related protein</fullName>
    </submittedName>
</protein>
<accession>Q9HIG0</accession>
<keyword evidence="4 5" id="KW-0472">Membrane</keyword>
<dbReference type="EnsemblBacteria" id="CAC12500">
    <property type="protein sequence ID" value="CAC12500"/>
    <property type="gene ID" value="CAC12500"/>
</dbReference>
<evidence type="ECO:0000256" key="1">
    <source>
        <dbReference type="ARBA" id="ARBA00004141"/>
    </source>
</evidence>
<evidence type="ECO:0000256" key="2">
    <source>
        <dbReference type="ARBA" id="ARBA00022692"/>
    </source>
</evidence>
<dbReference type="PANTHER" id="PTHR24064">
    <property type="entry name" value="SOLUTE CARRIER FAMILY 22 MEMBER"/>
    <property type="match status" value="1"/>
</dbReference>
<organism evidence="7 8">
    <name type="scientific">Thermoplasma acidophilum (strain ATCC 25905 / DSM 1728 / JCM 9062 / NBRC 15155 / AMRC-C165)</name>
    <dbReference type="NCBI Taxonomy" id="273075"/>
    <lineage>
        <taxon>Archaea</taxon>
        <taxon>Methanobacteriati</taxon>
        <taxon>Thermoplasmatota</taxon>
        <taxon>Thermoplasmata</taxon>
        <taxon>Thermoplasmatales</taxon>
        <taxon>Thermoplasmataceae</taxon>
        <taxon>Thermoplasma</taxon>
    </lineage>
</organism>
<dbReference type="InterPro" id="IPR036259">
    <property type="entry name" value="MFS_trans_sf"/>
</dbReference>
<name>Q9HIG0_THEAC</name>
<evidence type="ECO:0000256" key="4">
    <source>
        <dbReference type="ARBA" id="ARBA00023136"/>
    </source>
</evidence>
<dbReference type="PROSITE" id="PS00217">
    <property type="entry name" value="SUGAR_TRANSPORT_2"/>
    <property type="match status" value="1"/>
</dbReference>
<reference evidence="7 8" key="1">
    <citation type="journal article" date="2000" name="Nature">
        <title>The genome sequence of the thermoacidophilic scavenger Thermoplasma acidophilum.</title>
        <authorList>
            <person name="Ruepp A."/>
            <person name="Graml W."/>
            <person name="Santos-Martinez M.L."/>
            <person name="Koretke K.K."/>
            <person name="Volker C."/>
            <person name="Mewes H.W."/>
            <person name="Frishman D."/>
            <person name="Stocker S."/>
            <person name="Lupas A.N."/>
            <person name="Baumeister W."/>
        </authorList>
    </citation>
    <scope>NUCLEOTIDE SEQUENCE [LARGE SCALE GENOMIC DNA]</scope>
    <source>
        <strain evidence="8">ATCC 25905 / DSM 1728 / JCM 9062 / NBRC 15155 / AMRC-C165</strain>
    </source>
</reference>
<dbReference type="AlphaFoldDB" id="Q9HIG0"/>
<evidence type="ECO:0000259" key="6">
    <source>
        <dbReference type="PROSITE" id="PS50850"/>
    </source>
</evidence>
<dbReference type="Pfam" id="PF00083">
    <property type="entry name" value="Sugar_tr"/>
    <property type="match status" value="1"/>
</dbReference>
<feature type="transmembrane region" description="Helical" evidence="5">
    <location>
        <begin position="118"/>
        <end position="138"/>
    </location>
</feature>
<feature type="transmembrane region" description="Helical" evidence="5">
    <location>
        <begin position="94"/>
        <end position="112"/>
    </location>
</feature>
<evidence type="ECO:0000313" key="8">
    <source>
        <dbReference type="Proteomes" id="UP000001024"/>
    </source>
</evidence>
<dbReference type="InterPro" id="IPR005829">
    <property type="entry name" value="Sugar_transporter_CS"/>
</dbReference>
<dbReference type="KEGG" id="tac:Ta1379"/>
<dbReference type="EMBL" id="AL445067">
    <property type="protein sequence ID" value="CAC12500.1"/>
    <property type="molecule type" value="Genomic_DNA"/>
</dbReference>
<feature type="transmembrane region" description="Helical" evidence="5">
    <location>
        <begin position="159"/>
        <end position="179"/>
    </location>
</feature>
<dbReference type="eggNOG" id="arCOG02682">
    <property type="taxonomic scope" value="Archaea"/>
</dbReference>
<feature type="transmembrane region" description="Helical" evidence="5">
    <location>
        <begin position="261"/>
        <end position="280"/>
    </location>
</feature>
<dbReference type="InterPro" id="IPR020846">
    <property type="entry name" value="MFS_dom"/>
</dbReference>
<dbReference type="InParanoid" id="Q9HIG0"/>
<dbReference type="Proteomes" id="UP000001024">
    <property type="component" value="Chromosome"/>
</dbReference>
<feature type="transmembrane region" description="Helical" evidence="5">
    <location>
        <begin position="431"/>
        <end position="455"/>
    </location>
</feature>
<dbReference type="GO" id="GO:0016020">
    <property type="term" value="C:membrane"/>
    <property type="evidence" value="ECO:0007669"/>
    <property type="project" value="UniProtKB-SubCell"/>
</dbReference>
<gene>
    <name evidence="7" type="ordered locus">Ta1379</name>
</gene>
<feature type="transmembrane region" description="Helical" evidence="5">
    <location>
        <begin position="310"/>
        <end position="326"/>
    </location>
</feature>
<dbReference type="InterPro" id="IPR005828">
    <property type="entry name" value="MFS_sugar_transport-like"/>
</dbReference>
<feature type="transmembrane region" description="Helical" evidence="5">
    <location>
        <begin position="401"/>
        <end position="425"/>
    </location>
</feature>
<dbReference type="FunCoup" id="Q9HIG0">
    <property type="interactions" value="40"/>
</dbReference>
<dbReference type="GO" id="GO:0022857">
    <property type="term" value="F:transmembrane transporter activity"/>
    <property type="evidence" value="ECO:0007669"/>
    <property type="project" value="InterPro"/>
</dbReference>
<feature type="transmembrane region" description="Helical" evidence="5">
    <location>
        <begin position="38"/>
        <end position="56"/>
    </location>
</feature>
<keyword evidence="8" id="KW-1185">Reference proteome</keyword>
<dbReference type="PROSITE" id="PS50850">
    <property type="entry name" value="MFS"/>
    <property type="match status" value="1"/>
</dbReference>
<proteinExistence type="predicted"/>
<dbReference type="PaxDb" id="273075-Ta1379"/>
<comment type="subcellular location">
    <subcellularLocation>
        <location evidence="1">Membrane</location>
        <topology evidence="1">Multi-pass membrane protein</topology>
    </subcellularLocation>
</comment>
<keyword evidence="3 5" id="KW-1133">Transmembrane helix</keyword>
<evidence type="ECO:0000313" key="7">
    <source>
        <dbReference type="EMBL" id="CAC12500.1"/>
    </source>
</evidence>
<dbReference type="OrthoDB" id="117970at2157"/>
<feature type="domain" description="Major facilitator superfamily (MFS) profile" evidence="6">
    <location>
        <begin position="26"/>
        <end position="459"/>
    </location>
</feature>
<sequence>MTENNGGLDAINEAINTSHGSFHLKTVLISGLGFFTDAYDLFIIGVVVSLLSLAGWTTVDTFYKGLISSTALISAVIGAIIFGRLLDYLGRKRVYGLELAILIVGALGSAFLTPYNNVIALIAWRFILGIGIGGDYATSSTIIAEYSNTKSRGKLIGSVFSMQSFGLVAGPLVALAFMLHGIPPAITWKALLAIGAIPAAIVIYFRLKMPEPPRYTAAAKGDVHKAAKDLKEYTGIHVEVSSKDKYVVKAKWTALFKDRTFLLTLIGTMGAWFMMDWALYGNSIMSSTILSALVPSTIKGLPALIRSTEYTLLIFAGAAFPGYWIATSVLDKIGRKTIQLIGFAVMALSYALIAIGYHSIIGNISMFLALYGLSYFFIEFGPNVTTFVYPPEVFPVTTRGLGTGMSAAGGKIGAFIGTFADAIILGTDASAHLPFLFSLLAVFAVIGFALTLVLLPETKGRNLEDTSGEKRYTVKA</sequence>
<feature type="transmembrane region" description="Helical" evidence="5">
    <location>
        <begin position="338"/>
        <end position="360"/>
    </location>
</feature>
<keyword evidence="2 5" id="KW-0812">Transmembrane</keyword>
<feature type="transmembrane region" description="Helical" evidence="5">
    <location>
        <begin position="185"/>
        <end position="205"/>
    </location>
</feature>
<dbReference type="STRING" id="273075.gene:9572606"/>